<evidence type="ECO:0000313" key="3">
    <source>
        <dbReference type="EMBL" id="AMJ42020.1"/>
    </source>
</evidence>
<dbReference type="PROSITE" id="PS50902">
    <property type="entry name" value="FLAVODOXIN_LIKE"/>
    <property type="match status" value="1"/>
</dbReference>
<dbReference type="AlphaFoldDB" id="A0A110A7I0"/>
<keyword evidence="3" id="KW-0560">Oxidoreductase</keyword>
<dbReference type="GO" id="GO:0010181">
    <property type="term" value="F:FMN binding"/>
    <property type="evidence" value="ECO:0007669"/>
    <property type="project" value="InterPro"/>
</dbReference>
<name>A0A110A7I0_ANAPI</name>
<reference evidence="5" key="2">
    <citation type="submission" date="2016-01" db="EMBL/GenBank/DDBJ databases">
        <authorList>
            <person name="Poehlein A."/>
            <person name="Schlien K."/>
            <person name="Gottschalk G."/>
            <person name="Buckel W."/>
            <person name="Daniel R."/>
        </authorList>
    </citation>
    <scope>NUCLEOTIDE SEQUENCE [LARGE SCALE GENOMIC DNA]</scope>
    <source>
        <strain evidence="5">X2</strain>
    </source>
</reference>
<evidence type="ECO:0000313" key="5">
    <source>
        <dbReference type="Proteomes" id="UP000068026"/>
    </source>
</evidence>
<comment type="similarity">
    <text evidence="1">In the N-terminal section; belongs to the zinc metallo-hydrolase group 3 family.</text>
</comment>
<evidence type="ECO:0000313" key="4">
    <source>
        <dbReference type="EMBL" id="SHF02701.1"/>
    </source>
</evidence>
<feature type="domain" description="Flavodoxin-like" evidence="2">
    <location>
        <begin position="256"/>
        <end position="399"/>
    </location>
</feature>
<accession>A0A110A7I0</accession>
<keyword evidence="5" id="KW-1185">Reference proteome</keyword>
<dbReference type="InterPro" id="IPR008254">
    <property type="entry name" value="Flavodoxin/NO_synth"/>
</dbReference>
<proteinExistence type="inferred from homology"/>
<dbReference type="InterPro" id="IPR029039">
    <property type="entry name" value="Flavoprotein-like_sf"/>
</dbReference>
<organism evidence="4 6">
    <name type="scientific">Anaerotignum propionicum DSM 1682</name>
    <dbReference type="NCBI Taxonomy" id="991789"/>
    <lineage>
        <taxon>Bacteria</taxon>
        <taxon>Bacillati</taxon>
        <taxon>Bacillota</taxon>
        <taxon>Clostridia</taxon>
        <taxon>Lachnospirales</taxon>
        <taxon>Anaerotignaceae</taxon>
        <taxon>Anaerotignum</taxon>
    </lineage>
</organism>
<dbReference type="InterPro" id="IPR001279">
    <property type="entry name" value="Metallo-B-lactamas"/>
</dbReference>
<evidence type="ECO:0000256" key="1">
    <source>
        <dbReference type="ARBA" id="ARBA00007121"/>
    </source>
</evidence>
<dbReference type="Proteomes" id="UP000068026">
    <property type="component" value="Chromosome"/>
</dbReference>
<dbReference type="SUPFAM" id="SSF52218">
    <property type="entry name" value="Flavoproteins"/>
    <property type="match status" value="1"/>
</dbReference>
<protein>
    <submittedName>
        <fullName evidence="4">Flavorubredoxin</fullName>
    </submittedName>
    <submittedName>
        <fullName evidence="3">Nitric oxide reductase</fullName>
        <ecNumber evidence="3">1.-.-.-</ecNumber>
    </submittedName>
</protein>
<reference evidence="3 5" key="1">
    <citation type="journal article" date="2016" name="Genome Announc.">
        <title>Complete Genome Sequence of the Amino Acid-Fermenting Clostridium propionicum X2 (DSM 1682).</title>
        <authorList>
            <person name="Poehlein A."/>
            <person name="Schlien K."/>
            <person name="Chowdhury N.P."/>
            <person name="Gottschalk G."/>
            <person name="Buckel W."/>
            <person name="Daniel R."/>
        </authorList>
    </citation>
    <scope>NUCLEOTIDE SEQUENCE [LARGE SCALE GENOMIC DNA]</scope>
    <source>
        <strain evidence="3 5">X2</strain>
    </source>
</reference>
<evidence type="ECO:0000259" key="2">
    <source>
        <dbReference type="PROSITE" id="PS50902"/>
    </source>
</evidence>
<reference evidence="6" key="3">
    <citation type="submission" date="2016-11" db="EMBL/GenBank/DDBJ databases">
        <authorList>
            <person name="Jaros S."/>
            <person name="Januszkiewicz K."/>
            <person name="Wedrychowicz H."/>
        </authorList>
    </citation>
    <scope>NUCLEOTIDE SEQUENCE [LARGE SCALE GENOMIC DNA]</scope>
    <source>
        <strain evidence="6">DSM 1682</strain>
    </source>
</reference>
<dbReference type="GO" id="GO:0046872">
    <property type="term" value="F:metal ion binding"/>
    <property type="evidence" value="ECO:0007669"/>
    <property type="project" value="InterPro"/>
</dbReference>
<dbReference type="Gene3D" id="3.40.50.360">
    <property type="match status" value="1"/>
</dbReference>
<gene>
    <name evidence="3" type="primary">fprA</name>
    <name evidence="3" type="ORF">CPRO_24540</name>
    <name evidence="4" type="ORF">SAMN02745151_02538</name>
</gene>
<dbReference type="CDD" id="cd07709">
    <property type="entry name" value="flavodiiron_proteins_MBL-fold"/>
    <property type="match status" value="1"/>
</dbReference>
<dbReference type="InterPro" id="IPR045761">
    <property type="entry name" value="ODP_dom"/>
</dbReference>
<dbReference type="OrthoDB" id="9807946at2"/>
<dbReference type="GO" id="GO:0009055">
    <property type="term" value="F:electron transfer activity"/>
    <property type="evidence" value="ECO:0007669"/>
    <property type="project" value="InterPro"/>
</dbReference>
<dbReference type="RefSeq" id="WP_066052179.1">
    <property type="nucleotide sequence ID" value="NZ_CP014223.1"/>
</dbReference>
<dbReference type="Proteomes" id="UP000184204">
    <property type="component" value="Unassembled WGS sequence"/>
</dbReference>
<dbReference type="EMBL" id="CP014223">
    <property type="protein sequence ID" value="AMJ42020.1"/>
    <property type="molecule type" value="Genomic_DNA"/>
</dbReference>
<dbReference type="PANTHER" id="PTHR43717">
    <property type="entry name" value="ANAEROBIC NITRIC OXIDE REDUCTASE FLAVORUBREDOXIN"/>
    <property type="match status" value="1"/>
</dbReference>
<dbReference type="GO" id="GO:0016651">
    <property type="term" value="F:oxidoreductase activity, acting on NAD(P)H"/>
    <property type="evidence" value="ECO:0007669"/>
    <property type="project" value="UniProtKB-ARBA"/>
</dbReference>
<dbReference type="EC" id="1.-.-.-" evidence="3"/>
<dbReference type="EMBL" id="FQUA01000014">
    <property type="protein sequence ID" value="SHF02701.1"/>
    <property type="molecule type" value="Genomic_DNA"/>
</dbReference>
<dbReference type="PIRSF" id="PIRSF005243">
    <property type="entry name" value="ROO"/>
    <property type="match status" value="1"/>
</dbReference>
<reference evidence="4" key="4">
    <citation type="submission" date="2016-11" db="EMBL/GenBank/DDBJ databases">
        <authorList>
            <person name="Varghese N."/>
            <person name="Submissions S."/>
        </authorList>
    </citation>
    <scope>NUCLEOTIDE SEQUENCE</scope>
    <source>
        <strain evidence="4">DSM 1682</strain>
    </source>
</reference>
<dbReference type="KEGG" id="cpro:CPRO_24540"/>
<dbReference type="InterPro" id="IPR016440">
    <property type="entry name" value="Rubredoxin-O_OxRdtase"/>
</dbReference>
<evidence type="ECO:0000313" key="6">
    <source>
        <dbReference type="Proteomes" id="UP000184204"/>
    </source>
</evidence>
<dbReference type="SMART" id="SM00849">
    <property type="entry name" value="Lactamase_B"/>
    <property type="match status" value="1"/>
</dbReference>
<sequence length="406" mass="46354">MYCLKKITDDLIWVGGNDRRLAMFEGVYSVPDGVSYNSYLMMDEKTVLFDTVDKAVSKVFFENLTEVLGERPLDYLVVHHMEPDHSFTLEEVVLRYPNLKIICNSKIVTIIKQFFDFDIDSRAIIVKEGEELSTGKHQLKFYMAPMVHWPEVMMTYDTTDGILFSADAFGCFGALNGAIFADEVDFQQNYMEEARRYYSNIIGKYGSQVQAVLKKIVPLEIRLLCPLHGFVWRKDIEIYLEKYDRWSSYTPEEEGVVIAYASIYGNTENAAEILASRLWDRGIKAIMFDVSVTHASDIITAAFRYSHLVFASTTYNNGIFVSMEALIFDIVAHNLQNRTIAVIENGSWAPNSGKLIRTELEKCKNMNILENKLSIKSTLKKNQLSEIDAMVDTIAETLLQKARKSS</sequence>
<dbReference type="Gene3D" id="3.60.15.10">
    <property type="entry name" value="Ribonuclease Z/Hydroxyacylglutathione hydrolase-like"/>
    <property type="match status" value="1"/>
</dbReference>
<dbReference type="PANTHER" id="PTHR43717:SF1">
    <property type="entry name" value="ANAEROBIC NITRIC OXIDE REDUCTASE FLAVORUBREDOXIN"/>
    <property type="match status" value="1"/>
</dbReference>
<dbReference type="SUPFAM" id="SSF56281">
    <property type="entry name" value="Metallo-hydrolase/oxidoreductase"/>
    <property type="match status" value="1"/>
</dbReference>
<dbReference type="Pfam" id="PF19583">
    <property type="entry name" value="ODP"/>
    <property type="match status" value="1"/>
</dbReference>
<dbReference type="InterPro" id="IPR036866">
    <property type="entry name" value="RibonucZ/Hydroxyglut_hydro"/>
</dbReference>